<evidence type="ECO:0000256" key="1">
    <source>
        <dbReference type="ARBA" id="ARBA00001974"/>
    </source>
</evidence>
<comment type="cofactor">
    <cofactor evidence="1">
        <name>FAD</name>
        <dbReference type="ChEBI" id="CHEBI:57692"/>
    </cofactor>
</comment>
<evidence type="ECO:0000256" key="2">
    <source>
        <dbReference type="ARBA" id="ARBA00005466"/>
    </source>
</evidence>
<comment type="caution">
    <text evidence="7">The sequence shown here is derived from an EMBL/GenBank/DDBJ whole genome shotgun (WGS) entry which is preliminary data.</text>
</comment>
<dbReference type="InterPro" id="IPR036318">
    <property type="entry name" value="FAD-bd_PCMH-like_sf"/>
</dbReference>
<dbReference type="InterPro" id="IPR016167">
    <property type="entry name" value="FAD-bd_PCMH_sub1"/>
</dbReference>
<name>A0A8H5BH64_9AGAR</name>
<keyword evidence="4" id="KW-0274">FAD</keyword>
<reference evidence="7 8" key="1">
    <citation type="journal article" date="2020" name="ISME J.">
        <title>Uncovering the hidden diversity of litter-decomposition mechanisms in mushroom-forming fungi.</title>
        <authorList>
            <person name="Floudas D."/>
            <person name="Bentzer J."/>
            <person name="Ahren D."/>
            <person name="Johansson T."/>
            <person name="Persson P."/>
            <person name="Tunlid A."/>
        </authorList>
    </citation>
    <scope>NUCLEOTIDE SEQUENCE [LARGE SCALE GENOMIC DNA]</scope>
    <source>
        <strain evidence="7 8">CBS 101986</strain>
    </source>
</reference>
<keyword evidence="8" id="KW-1185">Reference proteome</keyword>
<dbReference type="InterPro" id="IPR016166">
    <property type="entry name" value="FAD-bd_PCMH"/>
</dbReference>
<dbReference type="Proteomes" id="UP000567179">
    <property type="component" value="Unassembled WGS sequence"/>
</dbReference>
<evidence type="ECO:0000256" key="4">
    <source>
        <dbReference type="ARBA" id="ARBA00022827"/>
    </source>
</evidence>
<sequence length="464" mass="49472">MAPTIDGFKGDIVTPEHPSYAKAIARWAGNAERKAAVVAYVKDNEDVAAAIKYARANALPIAVIGGGHSASGASSTEGGLVVDQSRYMNKVTVDPSKKLAYVGGGSIWETVDKAGMEHGLATVGGTVNHTGVGGLTLGGGYGWLTAERGMAVDNLVQATVVTADGSILTANADDHSDLFFAIRGGGGNFGVVTEFVFKLWPQRATVYAGALIFPAPALEKIVEATHAWWKTVGEKEGMLQVITVGPGGKPIVAAYVFYNGTESEGRAKFQRFLDIGPVMDTSKEVPYEALNSLMNPLTTHGPATYQKGTANKSPDFPSLQRAHEKVIAVSGSGEIDAAVLFEYFPLQKVNAVPIEATAFRREAVNNVLVNLRWDQRTGDRTDEARAIATELSDILQGDQSELTSSESLGYSNYDPDATGVVDAGAVIIDKAQLVFGTNYPKLQQIKKRYDPDNVFNKWFPITPA</sequence>
<dbReference type="Gene3D" id="3.30.465.10">
    <property type="match status" value="1"/>
</dbReference>
<protein>
    <recommendedName>
        <fullName evidence="6">FAD-binding PCMH-type domain-containing protein</fullName>
    </recommendedName>
</protein>
<dbReference type="EMBL" id="JAACJJ010000028">
    <property type="protein sequence ID" value="KAF5322801.1"/>
    <property type="molecule type" value="Genomic_DNA"/>
</dbReference>
<dbReference type="Pfam" id="PF01565">
    <property type="entry name" value="FAD_binding_4"/>
    <property type="match status" value="1"/>
</dbReference>
<dbReference type="InterPro" id="IPR050416">
    <property type="entry name" value="FAD-linked_Oxidoreductase"/>
</dbReference>
<accession>A0A8H5BH64</accession>
<dbReference type="Gene3D" id="3.30.43.10">
    <property type="entry name" value="Uridine Diphospho-n-acetylenolpyruvylglucosamine Reductase, domain 2"/>
    <property type="match status" value="1"/>
</dbReference>
<evidence type="ECO:0000313" key="8">
    <source>
        <dbReference type="Proteomes" id="UP000567179"/>
    </source>
</evidence>
<proteinExistence type="inferred from homology"/>
<dbReference type="InterPro" id="IPR016169">
    <property type="entry name" value="FAD-bd_PCMH_sub2"/>
</dbReference>
<keyword evidence="5" id="KW-0560">Oxidoreductase</keyword>
<feature type="domain" description="FAD-binding PCMH-type" evidence="6">
    <location>
        <begin position="30"/>
        <end position="202"/>
    </location>
</feature>
<evidence type="ECO:0000259" key="6">
    <source>
        <dbReference type="PROSITE" id="PS51387"/>
    </source>
</evidence>
<evidence type="ECO:0000256" key="3">
    <source>
        <dbReference type="ARBA" id="ARBA00022630"/>
    </source>
</evidence>
<evidence type="ECO:0000256" key="5">
    <source>
        <dbReference type="ARBA" id="ARBA00023002"/>
    </source>
</evidence>
<dbReference type="InterPro" id="IPR012951">
    <property type="entry name" value="BBE"/>
</dbReference>
<keyword evidence="3" id="KW-0285">Flavoprotein</keyword>
<comment type="similarity">
    <text evidence="2">Belongs to the oxygen-dependent FAD-linked oxidoreductase family.</text>
</comment>
<dbReference type="PANTHER" id="PTHR42973">
    <property type="entry name" value="BINDING OXIDOREDUCTASE, PUTATIVE (AFU_ORTHOLOGUE AFUA_1G17690)-RELATED"/>
    <property type="match status" value="1"/>
</dbReference>
<dbReference type="SUPFAM" id="SSF56176">
    <property type="entry name" value="FAD-binding/transporter-associated domain-like"/>
    <property type="match status" value="1"/>
</dbReference>
<dbReference type="OrthoDB" id="415825at2759"/>
<dbReference type="GO" id="GO:0016491">
    <property type="term" value="F:oxidoreductase activity"/>
    <property type="evidence" value="ECO:0007669"/>
    <property type="project" value="UniProtKB-KW"/>
</dbReference>
<evidence type="ECO:0000313" key="7">
    <source>
        <dbReference type="EMBL" id="KAF5322801.1"/>
    </source>
</evidence>
<dbReference type="Gene3D" id="3.40.462.20">
    <property type="match status" value="1"/>
</dbReference>
<dbReference type="InterPro" id="IPR006094">
    <property type="entry name" value="Oxid_FAD_bind_N"/>
</dbReference>
<organism evidence="7 8">
    <name type="scientific">Psilocybe cf. subviscida</name>
    <dbReference type="NCBI Taxonomy" id="2480587"/>
    <lineage>
        <taxon>Eukaryota</taxon>
        <taxon>Fungi</taxon>
        <taxon>Dikarya</taxon>
        <taxon>Basidiomycota</taxon>
        <taxon>Agaricomycotina</taxon>
        <taxon>Agaricomycetes</taxon>
        <taxon>Agaricomycetidae</taxon>
        <taxon>Agaricales</taxon>
        <taxon>Agaricineae</taxon>
        <taxon>Strophariaceae</taxon>
        <taxon>Psilocybe</taxon>
    </lineage>
</organism>
<dbReference type="Pfam" id="PF08031">
    <property type="entry name" value="BBE"/>
    <property type="match status" value="1"/>
</dbReference>
<dbReference type="AlphaFoldDB" id="A0A8H5BH64"/>
<dbReference type="GO" id="GO:0071949">
    <property type="term" value="F:FAD binding"/>
    <property type="evidence" value="ECO:0007669"/>
    <property type="project" value="InterPro"/>
</dbReference>
<dbReference type="PANTHER" id="PTHR42973:SF39">
    <property type="entry name" value="FAD-BINDING PCMH-TYPE DOMAIN-CONTAINING PROTEIN"/>
    <property type="match status" value="1"/>
</dbReference>
<gene>
    <name evidence="7" type="ORF">D9619_000378</name>
</gene>
<dbReference type="PROSITE" id="PS51387">
    <property type="entry name" value="FAD_PCMH"/>
    <property type="match status" value="1"/>
</dbReference>